<comment type="subcellular location">
    <subcellularLocation>
        <location evidence="1">Membrane</location>
        <topology evidence="1">Multi-pass membrane protein</topology>
    </subcellularLocation>
</comment>
<gene>
    <name evidence="7" type="primary">LOC100207476</name>
</gene>
<reference evidence="7" key="1">
    <citation type="submission" date="2025-08" db="UniProtKB">
        <authorList>
            <consortium name="RefSeq"/>
        </authorList>
    </citation>
    <scope>IDENTIFICATION</scope>
</reference>
<protein>
    <submittedName>
        <fullName evidence="7">Uncharacterized protein LOC100207476 isoform X2</fullName>
    </submittedName>
</protein>
<name>A0ABM4BY24_HYDVU</name>
<evidence type="ECO:0000256" key="2">
    <source>
        <dbReference type="ARBA" id="ARBA00022692"/>
    </source>
</evidence>
<dbReference type="Proteomes" id="UP001652625">
    <property type="component" value="Chromosome 05"/>
</dbReference>
<keyword evidence="2 5" id="KW-0812">Transmembrane</keyword>
<dbReference type="RefSeq" id="XP_065654124.1">
    <property type="nucleotide sequence ID" value="XM_065798052.1"/>
</dbReference>
<keyword evidence="4 5" id="KW-0472">Membrane</keyword>
<feature type="transmembrane region" description="Helical" evidence="5">
    <location>
        <begin position="27"/>
        <end position="49"/>
    </location>
</feature>
<accession>A0ABM4BY24</accession>
<dbReference type="Gene3D" id="1.20.140.150">
    <property type="match status" value="1"/>
</dbReference>
<evidence type="ECO:0000313" key="6">
    <source>
        <dbReference type="Proteomes" id="UP001652625"/>
    </source>
</evidence>
<organism evidence="6 7">
    <name type="scientific">Hydra vulgaris</name>
    <name type="common">Hydra</name>
    <name type="synonym">Hydra attenuata</name>
    <dbReference type="NCBI Taxonomy" id="6087"/>
    <lineage>
        <taxon>Eukaryota</taxon>
        <taxon>Metazoa</taxon>
        <taxon>Cnidaria</taxon>
        <taxon>Hydrozoa</taxon>
        <taxon>Hydroidolina</taxon>
        <taxon>Anthoathecata</taxon>
        <taxon>Aplanulata</taxon>
        <taxon>Hydridae</taxon>
        <taxon>Hydra</taxon>
    </lineage>
</organism>
<evidence type="ECO:0000256" key="5">
    <source>
        <dbReference type="SAM" id="Phobius"/>
    </source>
</evidence>
<dbReference type="Pfam" id="PF00822">
    <property type="entry name" value="PMP22_Claudin"/>
    <property type="match status" value="1"/>
</dbReference>
<sequence>MLFVLHNSQVVIQLSKKWFSMGSTFRTLLIVAVMSFVAIALACLIVGAVGNSWWKYITINSNIGLWSITSGKNVFYRTNILKFYANLEDPRAVEKDIILTMIIIGGGFALLSIWSVLFLLCCVQNRSYWLCGSAVLLLTTFMAGGCSLAAIIFAEINFKSDWKRSEHGYSAILTWIGSGLCVIAFIFSMFTFCVTPSNEYLTHAYNLSSITYDREKGLQMDNIGYDASGMLGS</sequence>
<dbReference type="InterPro" id="IPR004031">
    <property type="entry name" value="PMP22/EMP/MP20/Claudin"/>
</dbReference>
<evidence type="ECO:0000256" key="1">
    <source>
        <dbReference type="ARBA" id="ARBA00004141"/>
    </source>
</evidence>
<keyword evidence="3 5" id="KW-1133">Transmembrane helix</keyword>
<evidence type="ECO:0000256" key="4">
    <source>
        <dbReference type="ARBA" id="ARBA00023136"/>
    </source>
</evidence>
<keyword evidence="6" id="KW-1185">Reference proteome</keyword>
<proteinExistence type="predicted"/>
<dbReference type="GeneID" id="100207476"/>
<feature type="transmembrane region" description="Helical" evidence="5">
    <location>
        <begin position="97"/>
        <end position="121"/>
    </location>
</feature>
<evidence type="ECO:0000256" key="3">
    <source>
        <dbReference type="ARBA" id="ARBA00022989"/>
    </source>
</evidence>
<evidence type="ECO:0000313" key="7">
    <source>
        <dbReference type="RefSeq" id="XP_065654124.1"/>
    </source>
</evidence>
<feature type="transmembrane region" description="Helical" evidence="5">
    <location>
        <begin position="172"/>
        <end position="194"/>
    </location>
</feature>
<feature type="transmembrane region" description="Helical" evidence="5">
    <location>
        <begin position="128"/>
        <end position="152"/>
    </location>
</feature>